<feature type="non-terminal residue" evidence="1">
    <location>
        <position position="1"/>
    </location>
</feature>
<name>A0A815YSX6_9BILA</name>
<dbReference type="Proteomes" id="UP000681720">
    <property type="component" value="Unassembled WGS sequence"/>
</dbReference>
<sequence length="42" mass="4661">SLPQLLSHEDTLPVQLGKVHMPLIHLEIVQDNLCGRGSNQVM</sequence>
<accession>A0A815YSX6</accession>
<evidence type="ECO:0000313" key="3">
    <source>
        <dbReference type="Proteomes" id="UP000663834"/>
    </source>
</evidence>
<dbReference type="EMBL" id="CAJNOW010009920">
    <property type="protein sequence ID" value="CAF1573508.1"/>
    <property type="molecule type" value="Genomic_DNA"/>
</dbReference>
<dbReference type="AlphaFoldDB" id="A0A815YSX6"/>
<protein>
    <submittedName>
        <fullName evidence="1">Uncharacterized protein</fullName>
    </submittedName>
</protein>
<comment type="caution">
    <text evidence="1">The sequence shown here is derived from an EMBL/GenBank/DDBJ whole genome shotgun (WGS) entry which is preliminary data.</text>
</comment>
<organism evidence="1 3">
    <name type="scientific">Rotaria magnacalcarata</name>
    <dbReference type="NCBI Taxonomy" id="392030"/>
    <lineage>
        <taxon>Eukaryota</taxon>
        <taxon>Metazoa</taxon>
        <taxon>Spiralia</taxon>
        <taxon>Gnathifera</taxon>
        <taxon>Rotifera</taxon>
        <taxon>Eurotatoria</taxon>
        <taxon>Bdelloidea</taxon>
        <taxon>Philodinida</taxon>
        <taxon>Philodinidae</taxon>
        <taxon>Rotaria</taxon>
    </lineage>
</organism>
<proteinExistence type="predicted"/>
<evidence type="ECO:0000313" key="1">
    <source>
        <dbReference type="EMBL" id="CAF1573508.1"/>
    </source>
</evidence>
<reference evidence="1" key="1">
    <citation type="submission" date="2021-02" db="EMBL/GenBank/DDBJ databases">
        <authorList>
            <person name="Nowell W R."/>
        </authorList>
    </citation>
    <scope>NUCLEOTIDE SEQUENCE</scope>
</reference>
<dbReference type="Proteomes" id="UP000663834">
    <property type="component" value="Unassembled WGS sequence"/>
</dbReference>
<evidence type="ECO:0000313" key="2">
    <source>
        <dbReference type="EMBL" id="CAF5198423.1"/>
    </source>
</evidence>
<gene>
    <name evidence="2" type="ORF">GIL414_LOCUS75756</name>
    <name evidence="1" type="ORF">KQP761_LOCUS19421</name>
</gene>
<dbReference type="EMBL" id="CAJOBJ010343794">
    <property type="protein sequence ID" value="CAF5198423.1"/>
    <property type="molecule type" value="Genomic_DNA"/>
</dbReference>